<reference evidence="2 3" key="1">
    <citation type="submission" date="2020-09" db="EMBL/GenBank/DDBJ databases">
        <title>Genome sequencing and assembly of Pontibacter sp.</title>
        <authorList>
            <person name="Chhetri G."/>
        </authorList>
    </citation>
    <scope>NUCLEOTIDE SEQUENCE [LARGE SCALE GENOMIC DNA]</scope>
    <source>
        <strain evidence="2 3">JH31</strain>
    </source>
</reference>
<keyword evidence="3" id="KW-1185">Reference proteome</keyword>
<proteinExistence type="predicted"/>
<name>A0ABR7XBT1_9BACT</name>
<dbReference type="CDD" id="cd01038">
    <property type="entry name" value="Endonuclease_DUF559"/>
    <property type="match status" value="1"/>
</dbReference>
<dbReference type="SUPFAM" id="SSF52980">
    <property type="entry name" value="Restriction endonuclease-like"/>
    <property type="match status" value="1"/>
</dbReference>
<gene>
    <name evidence="2" type="ORF">H9Q13_01215</name>
</gene>
<keyword evidence="2" id="KW-0255">Endonuclease</keyword>
<dbReference type="EMBL" id="JACXAJ010000001">
    <property type="protein sequence ID" value="MBD1395770.1"/>
    <property type="molecule type" value="Genomic_DNA"/>
</dbReference>
<comment type="caution">
    <text evidence="2">The sequence shown here is derived from an EMBL/GenBank/DDBJ whole genome shotgun (WGS) entry which is preliminary data.</text>
</comment>
<dbReference type="GO" id="GO:0004519">
    <property type="term" value="F:endonuclease activity"/>
    <property type="evidence" value="ECO:0007669"/>
    <property type="project" value="UniProtKB-KW"/>
</dbReference>
<dbReference type="RefSeq" id="WP_191181934.1">
    <property type="nucleotide sequence ID" value="NZ_JACXAJ010000001.1"/>
</dbReference>
<accession>A0ABR7XBT1</accession>
<keyword evidence="2" id="KW-0540">Nuclease</keyword>
<dbReference type="PANTHER" id="PTHR38590:SF1">
    <property type="entry name" value="BLL0828 PROTEIN"/>
    <property type="match status" value="1"/>
</dbReference>
<dbReference type="PANTHER" id="PTHR38590">
    <property type="entry name" value="BLL0828 PROTEIN"/>
    <property type="match status" value="1"/>
</dbReference>
<sequence>MKLHNRQYLKDFRRGLRNNSTSAESELWKYLKGAQLMGRKFRRQHSIGNFILDFYCPSERLAVELDGQVHNHAAAELADQEREQALYSLGIKVIRFENKEVFQQLEAVLHEISDNFSK</sequence>
<dbReference type="Pfam" id="PF04480">
    <property type="entry name" value="DUF559"/>
    <property type="match status" value="1"/>
</dbReference>
<dbReference type="InterPro" id="IPR007569">
    <property type="entry name" value="DUF559"/>
</dbReference>
<evidence type="ECO:0000259" key="1">
    <source>
        <dbReference type="Pfam" id="PF04480"/>
    </source>
</evidence>
<dbReference type="InterPro" id="IPR047216">
    <property type="entry name" value="Endonuclease_DUF559_bact"/>
</dbReference>
<protein>
    <submittedName>
        <fullName evidence="2">Endonuclease domain-containing protein</fullName>
    </submittedName>
</protein>
<evidence type="ECO:0000313" key="2">
    <source>
        <dbReference type="EMBL" id="MBD1395770.1"/>
    </source>
</evidence>
<dbReference type="Gene3D" id="3.40.960.10">
    <property type="entry name" value="VSR Endonuclease"/>
    <property type="match status" value="1"/>
</dbReference>
<evidence type="ECO:0000313" key="3">
    <source>
        <dbReference type="Proteomes" id="UP000625551"/>
    </source>
</evidence>
<dbReference type="InterPro" id="IPR011335">
    <property type="entry name" value="Restrct_endonuc-II-like"/>
</dbReference>
<organism evidence="2 3">
    <name type="scientific">Pontibacter aquaedesilientis</name>
    <dbReference type="NCBI Taxonomy" id="2766980"/>
    <lineage>
        <taxon>Bacteria</taxon>
        <taxon>Pseudomonadati</taxon>
        <taxon>Bacteroidota</taxon>
        <taxon>Cytophagia</taxon>
        <taxon>Cytophagales</taxon>
        <taxon>Hymenobacteraceae</taxon>
        <taxon>Pontibacter</taxon>
    </lineage>
</organism>
<feature type="domain" description="DUF559" evidence="1">
    <location>
        <begin position="9"/>
        <end position="114"/>
    </location>
</feature>
<keyword evidence="2" id="KW-0378">Hydrolase</keyword>
<dbReference type="Proteomes" id="UP000625551">
    <property type="component" value="Unassembled WGS sequence"/>
</dbReference>